<dbReference type="GO" id="GO:0016342">
    <property type="term" value="C:catenin complex"/>
    <property type="evidence" value="ECO:0007669"/>
    <property type="project" value="TreeGrafter"/>
</dbReference>
<dbReference type="GO" id="GO:0016477">
    <property type="term" value="P:cell migration"/>
    <property type="evidence" value="ECO:0007669"/>
    <property type="project" value="TreeGrafter"/>
</dbReference>
<dbReference type="GO" id="GO:0098609">
    <property type="term" value="P:cell-cell adhesion"/>
    <property type="evidence" value="ECO:0007669"/>
    <property type="project" value="TreeGrafter"/>
</dbReference>
<protein>
    <submittedName>
        <fullName evidence="6">Uncharacterized protein</fullName>
    </submittedName>
</protein>
<dbReference type="PANTHER" id="PTHR18914">
    <property type="entry name" value="ALPHA CATENIN"/>
    <property type="match status" value="1"/>
</dbReference>
<organism evidence="6 7">
    <name type="scientific">Leptobrachium leishanense</name>
    <name type="common">Leishan spiny toad</name>
    <dbReference type="NCBI Taxonomy" id="445787"/>
    <lineage>
        <taxon>Eukaryota</taxon>
        <taxon>Metazoa</taxon>
        <taxon>Chordata</taxon>
        <taxon>Craniata</taxon>
        <taxon>Vertebrata</taxon>
        <taxon>Euteleostomi</taxon>
        <taxon>Amphibia</taxon>
        <taxon>Batrachia</taxon>
        <taxon>Anura</taxon>
        <taxon>Pelobatoidea</taxon>
        <taxon>Megophryidae</taxon>
        <taxon>Leptobrachium</taxon>
    </lineage>
</organism>
<dbReference type="Ensembl" id="ENSLLET00000040722.1">
    <property type="protein sequence ID" value="ENSLLEP00000039154.1"/>
    <property type="gene ID" value="ENSLLEG00000024758.1"/>
</dbReference>
<reference evidence="6" key="1">
    <citation type="submission" date="2025-08" db="UniProtKB">
        <authorList>
            <consortium name="Ensembl"/>
        </authorList>
    </citation>
    <scope>IDENTIFICATION</scope>
</reference>
<evidence type="ECO:0000256" key="1">
    <source>
        <dbReference type="ARBA" id="ARBA00004496"/>
    </source>
</evidence>
<comment type="similarity">
    <text evidence="2">Belongs to the vinculin/alpha-catenin family.</text>
</comment>
<dbReference type="Gene3D" id="1.20.120.810">
    <property type="entry name" value="Vinculin, Vh2 four-helix bundle"/>
    <property type="match status" value="2"/>
</dbReference>
<dbReference type="OrthoDB" id="29742at2759"/>
<evidence type="ECO:0000313" key="7">
    <source>
        <dbReference type="Proteomes" id="UP000694569"/>
    </source>
</evidence>
<evidence type="ECO:0000256" key="2">
    <source>
        <dbReference type="ARBA" id="ARBA00008376"/>
    </source>
</evidence>
<comment type="subcellular location">
    <subcellularLocation>
        <location evidence="1">Cytoplasm</location>
    </subcellularLocation>
</comment>
<proteinExistence type="inferred from homology"/>
<feature type="region of interest" description="Disordered" evidence="5">
    <location>
        <begin position="1399"/>
        <end position="1424"/>
    </location>
</feature>
<feature type="coiled-coil region" evidence="4">
    <location>
        <begin position="955"/>
        <end position="982"/>
    </location>
</feature>
<dbReference type="Proteomes" id="UP000694569">
    <property type="component" value="Unplaced"/>
</dbReference>
<sequence>MAVQLCHLIISLECDKAKYDGRCWNIEKITEDLSKATNYFADSTIRLSAQCDDRSLKEELDKAANTVLIMGKNMLLAVQKLYIQPNVQKHQEELITQAQNILLGTLKILQLEDNADILKICQAADWVLGCLVILQTADTMPQLLICFHEFSEALLLLNCLTERRIMDLKDSVHQEHLSGTLKILRKCVPMLYTATKSNIAHKQNEQLVASKQYVFDLATKTVQKLKPLLTHCTIKEVQVKKRITFGQQVHHLSRILTNINCTELKRNGIDFYVGTIIFYSMFVADCSRPDVKLRLVKHCQCILDFRKKLLDQLMSQQEVLSLTNIHMELEKIGVYLKDELNRLNETLVMAIVYLIQGTFSDVKDPLKILLKASLKTSRKTGLQVQKTLAVKTFPTLLHAFHSHTNQLLKVASLVMAHCSEETTTEEIESSVDDLCKIREDLAALFVAISKTQCANKMYEQAQSIYQRWVQTTENLLVNFDGMMTVHKFVHLLVKEVAFNSHSCKTLMESKNCEGFHQHGTDLCGLVTRVIQIVSRYVDRSQDPIFRNGLRVLVRQLEGTLSVTKSIIGKCLDSTSCGTAQRLFLEKTKSMSEMLYNVQEGVNGYKHPDLMSPLRTEVHPVPTHKPFIVDFYESAEMPQNPSNTYVDCNTCLFSYEAYLSKPLPLSCSISNAITSRSITEDTKHLADLQPVVDNLRTAIKKQDQKEVYTISSSLIEIAKTYIDAARELAASTEVDKSQTLSYKDIEPMASHLVQFSKNVNNNSDLNMADIIHNVSFLSHRIEETKKYLLPRTAFWYNFAYQLFCSPACSIARNFQPLHRIMSSLEEIVKLLRESFSSTCKDQEFTPFSSNREAFPQIETGWTKLQATTKYLLTKGFSSGLNTNKAKVEAKCVLWSVTIQQVLTSIVECTNINNLFAPETINLTMLNIAESKGFALLCETSLWLQEAALLSVDDCSKRGEKDNIGNLKEQVESLTEAILKARDHTNMPLVPSILLTAESVLQQRELAVKLKYVVYHLKNVYKRYRNAVQNVVNLTITMTRLSDNDKRTVQGILERDAGLLVENIKFTKQILEDKLPLGKHDDLIFLADHLFFLTIHILSRARAIVESQQCWDIFMLEAMSLNWSAKAHQLFLHLKLYTDLDDATSDIIKQCLQMNGPPGKQKTYNSEVPFESESLKNCIGSVEINVGKGEDFVENKQIDFTKKNVVPNEKPSYDMFFEQKSLFDDKIEETDVNKLYNVSVENQNEDKAQKQFNKSNCDAVVSDMAINDDNYNKEHQRCHEKSIAILNKDVAKNNQSKEAPVDDMENSQKLVNQKEEIVFKQEITNEFVKTFKEEAQKIDRMNDLVKYDAQIACNGTNQDSAFVNTQTVLRTDGKRKIKRYQQKVNEASNLTSTDKEIEKALGGSAKQKPEISPVEQNTNEPKRPFKEKLKMENHKDQVMNRSEIQLKLNRVQENLETARTQTALSSDAQVNCFKQRVHEEPNIECLGNEPEISLNKTTIKKTDIVQENEVLIGSTGTSEEVSIKCSTRQQALDISKSQQIFRGERRHSLLSRPQIALKNDLQEKMFSLAWAVAKNTQQDRGNEKPPGMSFRGLRKGKVNVEEQKVNILPLEAAIGQTYRKDKCPLEEELESWEGEDNTIIQVTREMAMHMSFMIQYLNRKGPLQVFLMELLTLEPVLLHRSQPVTL</sequence>
<dbReference type="InterPro" id="IPR036723">
    <property type="entry name" value="Alpha-catenin/vinculin-like_sf"/>
</dbReference>
<evidence type="ECO:0000256" key="5">
    <source>
        <dbReference type="SAM" id="MobiDB-lite"/>
    </source>
</evidence>
<dbReference type="Gene3D" id="1.20.120.230">
    <property type="entry name" value="Alpha-catenin/vinculin-like"/>
    <property type="match status" value="2"/>
</dbReference>
<dbReference type="InterPro" id="IPR006077">
    <property type="entry name" value="Vinculin/catenin"/>
</dbReference>
<dbReference type="GO" id="GO:0005912">
    <property type="term" value="C:adherens junction"/>
    <property type="evidence" value="ECO:0007669"/>
    <property type="project" value="TreeGrafter"/>
</dbReference>
<dbReference type="GeneTree" id="ENSGT01030000234543"/>
<dbReference type="GO" id="GO:0005737">
    <property type="term" value="C:cytoplasm"/>
    <property type="evidence" value="ECO:0007669"/>
    <property type="project" value="UniProtKB-SubCell"/>
</dbReference>
<keyword evidence="3" id="KW-0963">Cytoplasm</keyword>
<dbReference type="GO" id="GO:0008013">
    <property type="term" value="F:beta-catenin binding"/>
    <property type="evidence" value="ECO:0007669"/>
    <property type="project" value="TreeGrafter"/>
</dbReference>
<dbReference type="PANTHER" id="PTHR18914:SF30">
    <property type="entry name" value="VINCULIN_ALPHA-CATENIN FAMILY MEMBER 1"/>
    <property type="match status" value="1"/>
</dbReference>
<accession>A0A8C5QN39</accession>
<dbReference type="SUPFAM" id="SSF47220">
    <property type="entry name" value="alpha-catenin/vinculin-like"/>
    <property type="match status" value="1"/>
</dbReference>
<keyword evidence="4" id="KW-0175">Coiled coil</keyword>
<evidence type="ECO:0000256" key="4">
    <source>
        <dbReference type="SAM" id="Coils"/>
    </source>
</evidence>
<evidence type="ECO:0000313" key="6">
    <source>
        <dbReference type="Ensembl" id="ENSLLEP00000039154.1"/>
    </source>
</evidence>
<reference evidence="6" key="2">
    <citation type="submission" date="2025-09" db="UniProtKB">
        <authorList>
            <consortium name="Ensembl"/>
        </authorList>
    </citation>
    <scope>IDENTIFICATION</scope>
</reference>
<keyword evidence="7" id="KW-1185">Reference proteome</keyword>
<dbReference type="GO" id="GO:0051015">
    <property type="term" value="F:actin filament binding"/>
    <property type="evidence" value="ECO:0007669"/>
    <property type="project" value="InterPro"/>
</dbReference>
<dbReference type="Pfam" id="PF01044">
    <property type="entry name" value="Vinculin"/>
    <property type="match status" value="1"/>
</dbReference>
<evidence type="ECO:0000256" key="3">
    <source>
        <dbReference type="ARBA" id="ARBA00022490"/>
    </source>
</evidence>
<name>A0A8C5QN39_9ANUR</name>